<dbReference type="InParanoid" id="A0A1J7JR43"/>
<gene>
    <name evidence="2" type="ORF">CONLIGDRAFT_644244</name>
</gene>
<protein>
    <recommendedName>
        <fullName evidence="4">Extracellular membrane protein CFEM domain-containing protein</fullName>
    </recommendedName>
</protein>
<organism evidence="2 3">
    <name type="scientific">Coniochaeta ligniaria NRRL 30616</name>
    <dbReference type="NCBI Taxonomy" id="1408157"/>
    <lineage>
        <taxon>Eukaryota</taxon>
        <taxon>Fungi</taxon>
        <taxon>Dikarya</taxon>
        <taxon>Ascomycota</taxon>
        <taxon>Pezizomycotina</taxon>
        <taxon>Sordariomycetes</taxon>
        <taxon>Sordariomycetidae</taxon>
        <taxon>Coniochaetales</taxon>
        <taxon>Coniochaetaceae</taxon>
        <taxon>Coniochaeta</taxon>
    </lineage>
</organism>
<evidence type="ECO:0000313" key="3">
    <source>
        <dbReference type="Proteomes" id="UP000182658"/>
    </source>
</evidence>
<proteinExistence type="predicted"/>
<dbReference type="OrthoDB" id="5421290at2759"/>
<evidence type="ECO:0008006" key="4">
    <source>
        <dbReference type="Google" id="ProtNLM"/>
    </source>
</evidence>
<evidence type="ECO:0000256" key="1">
    <source>
        <dbReference type="SAM" id="SignalP"/>
    </source>
</evidence>
<evidence type="ECO:0000313" key="2">
    <source>
        <dbReference type="EMBL" id="OIW30234.1"/>
    </source>
</evidence>
<accession>A0A1J7JR43</accession>
<dbReference type="Proteomes" id="UP000182658">
    <property type="component" value="Unassembled WGS sequence"/>
</dbReference>
<name>A0A1J7JR43_9PEZI</name>
<keyword evidence="1" id="KW-0732">Signal</keyword>
<keyword evidence="3" id="KW-1185">Reference proteome</keyword>
<feature type="chain" id="PRO_5012272742" description="Extracellular membrane protein CFEM domain-containing protein" evidence="1">
    <location>
        <begin position="19"/>
        <end position="196"/>
    </location>
</feature>
<dbReference type="AlphaFoldDB" id="A0A1J7JR43"/>
<reference evidence="2 3" key="1">
    <citation type="submission" date="2016-10" db="EMBL/GenBank/DDBJ databases">
        <title>Draft genome sequence of Coniochaeta ligniaria NRRL30616, a lignocellulolytic fungus for bioabatement of inhibitors in plant biomass hydrolysates.</title>
        <authorList>
            <consortium name="DOE Joint Genome Institute"/>
            <person name="Jimenez D.J."/>
            <person name="Hector R.E."/>
            <person name="Riley R."/>
            <person name="Sun H."/>
            <person name="Grigoriev I.V."/>
            <person name="Van Elsas J.D."/>
            <person name="Nichols N.N."/>
        </authorList>
    </citation>
    <scope>NUCLEOTIDE SEQUENCE [LARGE SCALE GENOMIC DNA]</scope>
    <source>
        <strain evidence="2 3">NRRL 30616</strain>
    </source>
</reference>
<dbReference type="EMBL" id="KV875097">
    <property type="protein sequence ID" value="OIW30234.1"/>
    <property type="molecule type" value="Genomic_DNA"/>
</dbReference>
<sequence>MQTRNLSLLLLVVPCVHGADGPIDWTKAPGGGPSTLRSCAQYAYNPSSRAGSIYDLGCSTISCVCRQDLINKAYTSIENAVKANCGADATVDVDQAKKIYNDYCSANGFPIAGYTYVSTATVRVSTGTATAAAATPPVSVPGSAAGGGGTAAAPNPGGGPTVTVTAAATATVFRSAAALAIRESWVVTSLLSFWLL</sequence>
<feature type="signal peptide" evidence="1">
    <location>
        <begin position="1"/>
        <end position="18"/>
    </location>
</feature>